<dbReference type="FunFam" id="3.30.1520.10:FF:000001">
    <property type="entry name" value="Sorting nexin"/>
    <property type="match status" value="1"/>
</dbReference>
<dbReference type="PROSITE" id="PS50195">
    <property type="entry name" value="PX"/>
    <property type="match status" value="1"/>
</dbReference>
<dbReference type="FunFam" id="1.20.1270.60:FF:000008">
    <property type="entry name" value="Sorting nexin"/>
    <property type="match status" value="1"/>
</dbReference>
<evidence type="ECO:0000256" key="5">
    <source>
        <dbReference type="SAM" id="MobiDB-lite"/>
    </source>
</evidence>
<evidence type="ECO:0000256" key="3">
    <source>
        <dbReference type="ARBA" id="ARBA00022927"/>
    </source>
</evidence>
<protein>
    <recommendedName>
        <fullName evidence="4">Sorting nexin</fullName>
    </recommendedName>
</protein>
<dbReference type="AlphaFoldDB" id="A0A4W3GNJ6"/>
<feature type="region of interest" description="Disordered" evidence="5">
    <location>
        <begin position="1"/>
        <end position="21"/>
    </location>
</feature>
<comment type="function">
    <text evidence="4">Involved in several stages of intracellular trafficking.</text>
</comment>
<dbReference type="PANTHER" id="PTHR45850">
    <property type="entry name" value="SORTING NEXIN FAMILY MEMBER"/>
    <property type="match status" value="1"/>
</dbReference>
<comment type="similarity">
    <text evidence="1 4">Belongs to the sorting nexin family.</text>
</comment>
<evidence type="ECO:0000256" key="4">
    <source>
        <dbReference type="PIRNR" id="PIRNR036924"/>
    </source>
</evidence>
<evidence type="ECO:0000259" key="6">
    <source>
        <dbReference type="PROSITE" id="PS50195"/>
    </source>
</evidence>
<reference evidence="8" key="2">
    <citation type="journal article" date="2007" name="PLoS Biol.">
        <title>Survey sequencing and comparative analysis of the elephant shark (Callorhinchus milii) genome.</title>
        <authorList>
            <person name="Venkatesh B."/>
            <person name="Kirkness E.F."/>
            <person name="Loh Y.H."/>
            <person name="Halpern A.L."/>
            <person name="Lee A.P."/>
            <person name="Johnson J."/>
            <person name="Dandona N."/>
            <person name="Viswanathan L.D."/>
            <person name="Tay A."/>
            <person name="Venter J.C."/>
            <person name="Strausberg R.L."/>
            <person name="Brenner S."/>
        </authorList>
    </citation>
    <scope>NUCLEOTIDE SEQUENCE [LARGE SCALE GENOMIC DNA]</scope>
</reference>
<dbReference type="GeneTree" id="ENSGT00940000154940"/>
<dbReference type="SUPFAM" id="SSF64268">
    <property type="entry name" value="PX domain"/>
    <property type="match status" value="1"/>
</dbReference>
<dbReference type="Gene3D" id="1.20.1270.60">
    <property type="entry name" value="Arfaptin homology (AH) domain/BAR domain"/>
    <property type="match status" value="1"/>
</dbReference>
<proteinExistence type="inferred from homology"/>
<evidence type="ECO:0000256" key="2">
    <source>
        <dbReference type="ARBA" id="ARBA00022448"/>
    </source>
</evidence>
<keyword evidence="8" id="KW-1185">Reference proteome</keyword>
<dbReference type="InterPro" id="IPR027267">
    <property type="entry name" value="AH/BAR_dom_sf"/>
</dbReference>
<dbReference type="Ensembl" id="ENSCMIT00000005676.1">
    <property type="protein sequence ID" value="ENSCMIP00000005488.1"/>
    <property type="gene ID" value="ENSCMIG00000002881.1"/>
</dbReference>
<keyword evidence="3 4" id="KW-0653">Protein transport</keyword>
<dbReference type="CDD" id="cd06892">
    <property type="entry name" value="PX_SNX5_like"/>
    <property type="match status" value="1"/>
</dbReference>
<evidence type="ECO:0000313" key="7">
    <source>
        <dbReference type="Ensembl" id="ENSCMIP00000005488.1"/>
    </source>
</evidence>
<dbReference type="GO" id="GO:0042147">
    <property type="term" value="P:retrograde transport, endosome to Golgi"/>
    <property type="evidence" value="ECO:0007669"/>
    <property type="project" value="TreeGrafter"/>
</dbReference>
<reference evidence="7" key="5">
    <citation type="submission" date="2025-09" db="UniProtKB">
        <authorList>
            <consortium name="Ensembl"/>
        </authorList>
    </citation>
    <scope>IDENTIFICATION</scope>
</reference>
<dbReference type="Pfam" id="PF00787">
    <property type="entry name" value="PX"/>
    <property type="match status" value="1"/>
</dbReference>
<dbReference type="GO" id="GO:0005829">
    <property type="term" value="C:cytosol"/>
    <property type="evidence" value="ECO:0007669"/>
    <property type="project" value="GOC"/>
</dbReference>
<dbReference type="GO" id="GO:0035091">
    <property type="term" value="F:phosphatidylinositol binding"/>
    <property type="evidence" value="ECO:0007669"/>
    <property type="project" value="UniProtKB-UniRule"/>
</dbReference>
<reference evidence="7" key="4">
    <citation type="submission" date="2025-08" db="UniProtKB">
        <authorList>
            <consortium name="Ensembl"/>
        </authorList>
    </citation>
    <scope>IDENTIFICATION</scope>
</reference>
<dbReference type="PIRSF" id="PIRSF036924">
    <property type="entry name" value="Snx5_Snx6"/>
    <property type="match status" value="1"/>
</dbReference>
<accession>A0A4W3GNJ6</accession>
<dbReference type="GO" id="GO:0005768">
    <property type="term" value="C:endosome"/>
    <property type="evidence" value="ECO:0007669"/>
    <property type="project" value="UniProtKB-ARBA"/>
</dbReference>
<feature type="domain" description="PX" evidence="6">
    <location>
        <begin position="22"/>
        <end position="169"/>
    </location>
</feature>
<gene>
    <name evidence="7" type="primary">snx6</name>
</gene>
<dbReference type="GO" id="GO:0015031">
    <property type="term" value="P:protein transport"/>
    <property type="evidence" value="ECO:0007669"/>
    <property type="project" value="UniProtKB-KW"/>
</dbReference>
<dbReference type="InterPro" id="IPR001683">
    <property type="entry name" value="PX_dom"/>
</dbReference>
<dbReference type="Gene3D" id="3.30.1520.10">
    <property type="entry name" value="Phox-like domain"/>
    <property type="match status" value="1"/>
</dbReference>
<evidence type="ECO:0000256" key="1">
    <source>
        <dbReference type="ARBA" id="ARBA00010883"/>
    </source>
</evidence>
<dbReference type="PANTHER" id="PTHR45850:SF4">
    <property type="entry name" value="SORTING NEXIN-6"/>
    <property type="match status" value="1"/>
</dbReference>
<keyword evidence="2 4" id="KW-0813">Transport</keyword>
<evidence type="ECO:0000313" key="8">
    <source>
        <dbReference type="Proteomes" id="UP000314986"/>
    </source>
</evidence>
<dbReference type="InterPro" id="IPR014637">
    <property type="entry name" value="SNX5/SNX6/SNX32"/>
</dbReference>
<dbReference type="Proteomes" id="UP000314986">
    <property type="component" value="Unassembled WGS sequence"/>
</dbReference>
<sequence>MDDGPDFLSEEERGPRPVNVDLQTDGTLQVDISDALSERDKVKFTVHTKSTLSNFKQIEFSVVRQHEEFVWLHDAFVENEEYAGYIIPPAPPKPDFDASRDKLQKLGEGEGSMTKEEFTKMKQELEAEYLAIFKKTVAMHEVFLCRVAAHPNLRNDLNFHVFLEYNQELSVRGKNKKEKLEDFFKNMVKTADEVIVAGVRDVDDFFEHEKTFLLEYHNRIKDAAIKADKLTKSHKSNNTTYFSFSGVADNNSRISSTFLRWTEALSTDFLDLLLQKIEARVSADEDLKLSDLLRYYLRESQAAKDLLYRRARSLLDYENANKALDRSRAKNKDVFQAESNQQLCCQKFEKLSESAKQELIDFKTRRVAAFRKNLVELAELEVKHAKGHLQLLQSCLVGLKADS</sequence>
<organism evidence="7 8">
    <name type="scientific">Callorhinchus milii</name>
    <name type="common">Ghost shark</name>
    <dbReference type="NCBI Taxonomy" id="7868"/>
    <lineage>
        <taxon>Eukaryota</taxon>
        <taxon>Metazoa</taxon>
        <taxon>Chordata</taxon>
        <taxon>Craniata</taxon>
        <taxon>Vertebrata</taxon>
        <taxon>Chondrichthyes</taxon>
        <taxon>Holocephali</taxon>
        <taxon>Chimaeriformes</taxon>
        <taxon>Callorhinchidae</taxon>
        <taxon>Callorhinchus</taxon>
    </lineage>
</organism>
<name>A0A4W3GNJ6_CALMI</name>
<reference evidence="8" key="3">
    <citation type="journal article" date="2014" name="Nature">
        <title>Elephant shark genome provides unique insights into gnathostome evolution.</title>
        <authorList>
            <consortium name="International Elephant Shark Genome Sequencing Consortium"/>
            <person name="Venkatesh B."/>
            <person name="Lee A.P."/>
            <person name="Ravi V."/>
            <person name="Maurya A.K."/>
            <person name="Lian M.M."/>
            <person name="Swann J.B."/>
            <person name="Ohta Y."/>
            <person name="Flajnik M.F."/>
            <person name="Sutoh Y."/>
            <person name="Kasahara M."/>
            <person name="Hoon S."/>
            <person name="Gangu V."/>
            <person name="Roy S.W."/>
            <person name="Irimia M."/>
            <person name="Korzh V."/>
            <person name="Kondrychyn I."/>
            <person name="Lim Z.W."/>
            <person name="Tay B.H."/>
            <person name="Tohari S."/>
            <person name="Kong K.W."/>
            <person name="Ho S."/>
            <person name="Lorente-Galdos B."/>
            <person name="Quilez J."/>
            <person name="Marques-Bonet T."/>
            <person name="Raney B.J."/>
            <person name="Ingham P.W."/>
            <person name="Tay A."/>
            <person name="Hillier L.W."/>
            <person name="Minx P."/>
            <person name="Boehm T."/>
            <person name="Wilson R.K."/>
            <person name="Brenner S."/>
            <person name="Warren W.C."/>
        </authorList>
    </citation>
    <scope>NUCLEOTIDE SEQUENCE [LARGE SCALE GENOMIC DNA]</scope>
</reference>
<dbReference type="InterPro" id="IPR036871">
    <property type="entry name" value="PX_dom_sf"/>
</dbReference>
<reference evidence="8" key="1">
    <citation type="journal article" date="2006" name="Science">
        <title>Ancient noncoding elements conserved in the human genome.</title>
        <authorList>
            <person name="Venkatesh B."/>
            <person name="Kirkness E.F."/>
            <person name="Loh Y.H."/>
            <person name="Halpern A.L."/>
            <person name="Lee A.P."/>
            <person name="Johnson J."/>
            <person name="Dandona N."/>
            <person name="Viswanathan L.D."/>
            <person name="Tay A."/>
            <person name="Venter J.C."/>
            <person name="Strausberg R.L."/>
            <person name="Brenner S."/>
        </authorList>
    </citation>
    <scope>NUCLEOTIDE SEQUENCE [LARGE SCALE GENOMIC DNA]</scope>
</reference>
<dbReference type="CDD" id="cd07621">
    <property type="entry name" value="BAR_SNX5_6"/>
    <property type="match status" value="1"/>
</dbReference>